<feature type="signal peptide" evidence="2">
    <location>
        <begin position="1"/>
        <end position="20"/>
    </location>
</feature>
<accession>A0ABR5NBI1</accession>
<organism evidence="4 5">
    <name type="scientific">Brevibacillus choshinensis</name>
    <dbReference type="NCBI Taxonomy" id="54911"/>
    <lineage>
        <taxon>Bacteria</taxon>
        <taxon>Bacillati</taxon>
        <taxon>Bacillota</taxon>
        <taxon>Bacilli</taxon>
        <taxon>Bacillales</taxon>
        <taxon>Paenibacillaceae</taxon>
        <taxon>Brevibacillus</taxon>
    </lineage>
</organism>
<evidence type="ECO:0000313" key="5">
    <source>
        <dbReference type="Proteomes" id="UP000051063"/>
    </source>
</evidence>
<feature type="region of interest" description="Disordered" evidence="1">
    <location>
        <begin position="132"/>
        <end position="176"/>
    </location>
</feature>
<feature type="compositionally biased region" description="Polar residues" evidence="1">
    <location>
        <begin position="136"/>
        <end position="151"/>
    </location>
</feature>
<dbReference type="RefSeq" id="WP_055743189.1">
    <property type="nucleotide sequence ID" value="NZ_LJJB01000007.1"/>
</dbReference>
<feature type="domain" description="YtkA-like" evidence="3">
    <location>
        <begin position="169"/>
        <end position="248"/>
    </location>
</feature>
<dbReference type="PROSITE" id="PS51257">
    <property type="entry name" value="PROKAR_LIPOPROTEIN"/>
    <property type="match status" value="1"/>
</dbReference>
<reference evidence="4 5" key="1">
    <citation type="submission" date="2015-09" db="EMBL/GenBank/DDBJ databases">
        <title>Genome sequencing project for genomic taxonomy and phylogenomics of Bacillus-like bacteria.</title>
        <authorList>
            <person name="Liu B."/>
            <person name="Wang J."/>
            <person name="Zhu Y."/>
            <person name="Liu G."/>
            <person name="Chen Q."/>
            <person name="Chen Z."/>
            <person name="Lan J."/>
            <person name="Che J."/>
            <person name="Ge C."/>
            <person name="Shi H."/>
            <person name="Pan Z."/>
            <person name="Liu X."/>
        </authorList>
    </citation>
    <scope>NUCLEOTIDE SEQUENCE [LARGE SCALE GENOMIC DNA]</scope>
    <source>
        <strain evidence="4 5">DSM 8552</strain>
    </source>
</reference>
<evidence type="ECO:0000259" key="3">
    <source>
        <dbReference type="Pfam" id="PF13115"/>
    </source>
</evidence>
<dbReference type="EMBL" id="LJJB01000007">
    <property type="protein sequence ID" value="KQL48893.1"/>
    <property type="molecule type" value="Genomic_DNA"/>
</dbReference>
<dbReference type="Proteomes" id="UP000051063">
    <property type="component" value="Unassembled WGS sequence"/>
</dbReference>
<dbReference type="Gene3D" id="2.60.40.10">
    <property type="entry name" value="Immunoglobulins"/>
    <property type="match status" value="1"/>
</dbReference>
<dbReference type="InterPro" id="IPR032693">
    <property type="entry name" value="YtkA-like_dom"/>
</dbReference>
<proteinExistence type="predicted"/>
<feature type="chain" id="PRO_5045202583" description="YtkA-like domain-containing protein" evidence="2">
    <location>
        <begin position="21"/>
        <end position="265"/>
    </location>
</feature>
<evidence type="ECO:0000256" key="2">
    <source>
        <dbReference type="SAM" id="SignalP"/>
    </source>
</evidence>
<sequence>MKRYYFSLLCMLALMVSACGKDDQETALPSSEPIDAAFSMQPAEPAKGETITFSVKVTQNGTSIDDAKEVKFEWWKDGQEQHVTIPATLQADGVYTAQQTIDEPGSYFVYYHVTARDFHNMQKVAFSVGDSKHASGTDNGHSGHAQPTATPSKHEHGNGSDTASPEHPASGVDFHFMPPETMKAAESASFTVHLMKENQSFAQAAVKFEIWQGNEEKHNFIDATETQPGQYSANAVLPTAGSYTVNVHVEKGEVHDHKSFPLSVQ</sequence>
<feature type="domain" description="YtkA-like" evidence="3">
    <location>
        <begin position="33"/>
        <end position="112"/>
    </location>
</feature>
<evidence type="ECO:0000313" key="4">
    <source>
        <dbReference type="EMBL" id="KQL48893.1"/>
    </source>
</evidence>
<comment type="caution">
    <text evidence="4">The sequence shown here is derived from an EMBL/GenBank/DDBJ whole genome shotgun (WGS) entry which is preliminary data.</text>
</comment>
<evidence type="ECO:0000256" key="1">
    <source>
        <dbReference type="SAM" id="MobiDB-lite"/>
    </source>
</evidence>
<name>A0ABR5NBI1_BRECH</name>
<keyword evidence="2" id="KW-0732">Signal</keyword>
<dbReference type="Pfam" id="PF13115">
    <property type="entry name" value="YtkA"/>
    <property type="match status" value="2"/>
</dbReference>
<dbReference type="InterPro" id="IPR013783">
    <property type="entry name" value="Ig-like_fold"/>
</dbReference>
<protein>
    <recommendedName>
        <fullName evidence="3">YtkA-like domain-containing protein</fullName>
    </recommendedName>
</protein>
<keyword evidence="5" id="KW-1185">Reference proteome</keyword>
<gene>
    <name evidence="4" type="ORF">AN963_03625</name>
</gene>